<dbReference type="STRING" id="6412.T1G5R3"/>
<name>T1G5R3_HELRO</name>
<feature type="domain" description="HotDog ACOT-type" evidence="3">
    <location>
        <begin position="173"/>
        <end position="287"/>
    </location>
</feature>
<reference evidence="4 6" key="2">
    <citation type="journal article" date="2013" name="Nature">
        <title>Insights into bilaterian evolution from three spiralian genomes.</title>
        <authorList>
            <person name="Simakov O."/>
            <person name="Marletaz F."/>
            <person name="Cho S.J."/>
            <person name="Edsinger-Gonzales E."/>
            <person name="Havlak P."/>
            <person name="Hellsten U."/>
            <person name="Kuo D.H."/>
            <person name="Larsson T."/>
            <person name="Lv J."/>
            <person name="Arendt D."/>
            <person name="Savage R."/>
            <person name="Osoegawa K."/>
            <person name="de Jong P."/>
            <person name="Grimwood J."/>
            <person name="Chapman J.A."/>
            <person name="Shapiro H."/>
            <person name="Aerts A."/>
            <person name="Otillar R.P."/>
            <person name="Terry A.Y."/>
            <person name="Boore J.L."/>
            <person name="Grigoriev I.V."/>
            <person name="Lindberg D.R."/>
            <person name="Seaver E.C."/>
            <person name="Weisblat D.A."/>
            <person name="Putnam N.H."/>
            <person name="Rokhsar D.S."/>
        </authorList>
    </citation>
    <scope>NUCLEOTIDE SEQUENCE</scope>
</reference>
<dbReference type="GO" id="GO:0052816">
    <property type="term" value="F:long-chain fatty acyl-CoA hydrolase activity"/>
    <property type="evidence" value="ECO:0000318"/>
    <property type="project" value="GO_Central"/>
</dbReference>
<accession>T1G5R3</accession>
<dbReference type="InterPro" id="IPR040170">
    <property type="entry name" value="Cytosol_ACT"/>
</dbReference>
<dbReference type="InterPro" id="IPR029069">
    <property type="entry name" value="HotDog_dom_sf"/>
</dbReference>
<dbReference type="CDD" id="cd03442">
    <property type="entry name" value="BFIT_BACH"/>
    <property type="match status" value="2"/>
</dbReference>
<evidence type="ECO:0000256" key="1">
    <source>
        <dbReference type="ARBA" id="ARBA00022801"/>
    </source>
</evidence>
<dbReference type="EnsemblMetazoa" id="HelroT85008">
    <property type="protein sequence ID" value="HelroP85008"/>
    <property type="gene ID" value="HelroG85008"/>
</dbReference>
<dbReference type="HOGENOM" id="CLU_050164_0_1_1"/>
<proteinExistence type="predicted"/>
<dbReference type="RefSeq" id="XP_009023889.1">
    <property type="nucleotide sequence ID" value="XM_009025641.1"/>
</dbReference>
<dbReference type="Proteomes" id="UP000015101">
    <property type="component" value="Unassembled WGS sequence"/>
</dbReference>
<dbReference type="KEGG" id="hro:HELRODRAFT_85008"/>
<dbReference type="SUPFAM" id="SSF54637">
    <property type="entry name" value="Thioesterase/thiol ester dehydrase-isomerase"/>
    <property type="match status" value="2"/>
</dbReference>
<evidence type="ECO:0000256" key="2">
    <source>
        <dbReference type="PIRSR" id="PIRSR640170-1"/>
    </source>
</evidence>
<evidence type="ECO:0000313" key="6">
    <source>
        <dbReference type="Proteomes" id="UP000015101"/>
    </source>
</evidence>
<dbReference type="InterPro" id="IPR033120">
    <property type="entry name" value="HOTDOG_ACOT"/>
</dbReference>
<feature type="active site" evidence="2">
    <location>
        <position position="11"/>
    </location>
</feature>
<evidence type="ECO:0000313" key="4">
    <source>
        <dbReference type="EMBL" id="ESN97885.1"/>
    </source>
</evidence>
<dbReference type="GO" id="GO:0006637">
    <property type="term" value="P:acyl-CoA metabolic process"/>
    <property type="evidence" value="ECO:0000318"/>
    <property type="project" value="GO_Central"/>
</dbReference>
<keyword evidence="6" id="KW-1185">Reference proteome</keyword>
<evidence type="ECO:0000259" key="3">
    <source>
        <dbReference type="PROSITE" id="PS51770"/>
    </source>
</evidence>
<dbReference type="InterPro" id="IPR006683">
    <property type="entry name" value="Thioestr_dom"/>
</dbReference>
<dbReference type="GeneID" id="20216410"/>
<dbReference type="OMA" id="RHTNSAR"/>
<organism evidence="5 6">
    <name type="scientific">Helobdella robusta</name>
    <name type="common">Californian leech</name>
    <dbReference type="NCBI Taxonomy" id="6412"/>
    <lineage>
        <taxon>Eukaryota</taxon>
        <taxon>Metazoa</taxon>
        <taxon>Spiralia</taxon>
        <taxon>Lophotrochozoa</taxon>
        <taxon>Annelida</taxon>
        <taxon>Clitellata</taxon>
        <taxon>Hirudinea</taxon>
        <taxon>Rhynchobdellida</taxon>
        <taxon>Glossiphoniidae</taxon>
        <taxon>Helobdella</taxon>
    </lineage>
</organism>
<dbReference type="FunFam" id="3.10.129.10:FF:000010">
    <property type="entry name" value="Cytosolic acyl coenzyme A thioester hydrolase"/>
    <property type="match status" value="1"/>
</dbReference>
<dbReference type="PANTHER" id="PTHR11049:SF24">
    <property type="entry name" value="CYTOSOLIC ACYL COENZYME A THIOESTER HYDROLASE"/>
    <property type="match status" value="1"/>
</dbReference>
<dbReference type="InParanoid" id="T1G5R3"/>
<dbReference type="GO" id="GO:0005829">
    <property type="term" value="C:cytosol"/>
    <property type="evidence" value="ECO:0000318"/>
    <property type="project" value="GO_Central"/>
</dbReference>
<dbReference type="EMBL" id="KB097269">
    <property type="protein sequence ID" value="ESN97885.1"/>
    <property type="molecule type" value="Genomic_DNA"/>
</dbReference>
<reference evidence="5" key="3">
    <citation type="submission" date="2015-06" db="UniProtKB">
        <authorList>
            <consortium name="EnsemblMetazoa"/>
        </authorList>
    </citation>
    <scope>IDENTIFICATION</scope>
</reference>
<dbReference type="GO" id="GO:0005737">
    <property type="term" value="C:cytoplasm"/>
    <property type="evidence" value="ECO:0000318"/>
    <property type="project" value="GO_Central"/>
</dbReference>
<dbReference type="GO" id="GO:0009062">
    <property type="term" value="P:fatty acid catabolic process"/>
    <property type="evidence" value="ECO:0000318"/>
    <property type="project" value="GO_Central"/>
</dbReference>
<dbReference type="EMBL" id="AMQM01006093">
    <property type="status" value="NOT_ANNOTATED_CDS"/>
    <property type="molecule type" value="Genomic_DNA"/>
</dbReference>
<dbReference type="FunFam" id="3.10.129.10:FF:000146">
    <property type="entry name" value="Cytosolic acyl coenzyme A thioester hydrolase"/>
    <property type="match status" value="1"/>
</dbReference>
<evidence type="ECO:0000313" key="5">
    <source>
        <dbReference type="EnsemblMetazoa" id="HelroP85008"/>
    </source>
</evidence>
<dbReference type="CTD" id="20216410"/>
<dbReference type="Pfam" id="PF03061">
    <property type="entry name" value="4HBT"/>
    <property type="match status" value="2"/>
</dbReference>
<dbReference type="AlphaFoldDB" id="T1G5R3"/>
<gene>
    <name evidence="5" type="primary">20216410</name>
    <name evidence="4" type="ORF">HELRODRAFT_85008</name>
</gene>
<keyword evidence="1" id="KW-0378">Hydrolase</keyword>
<dbReference type="PROSITE" id="PS51770">
    <property type="entry name" value="HOTDOG_ACOT"/>
    <property type="match status" value="2"/>
</dbReference>
<dbReference type="OrthoDB" id="331699at2759"/>
<dbReference type="eggNOG" id="KOG2763">
    <property type="taxonomic scope" value="Eukaryota"/>
</dbReference>
<dbReference type="PANTHER" id="PTHR11049">
    <property type="entry name" value="ACYL COENZYME A THIOESTER HYDROLASE"/>
    <property type="match status" value="1"/>
</dbReference>
<feature type="active site" evidence="2">
    <location>
        <position position="204"/>
    </location>
</feature>
<protein>
    <recommendedName>
        <fullName evidence="3">HotDog ACOT-type domain-containing protein</fullName>
    </recommendedName>
</protein>
<feature type="domain" description="HotDog ACOT-type" evidence="3">
    <location>
        <begin position="1"/>
        <end position="116"/>
    </location>
</feature>
<reference evidence="6" key="1">
    <citation type="submission" date="2012-12" db="EMBL/GenBank/DDBJ databases">
        <authorList>
            <person name="Hellsten U."/>
            <person name="Grimwood J."/>
            <person name="Chapman J.A."/>
            <person name="Shapiro H."/>
            <person name="Aerts A."/>
            <person name="Otillar R.P."/>
            <person name="Terry A.Y."/>
            <person name="Boore J.L."/>
            <person name="Simakov O."/>
            <person name="Marletaz F."/>
            <person name="Cho S.-J."/>
            <person name="Edsinger-Gonzales E."/>
            <person name="Havlak P."/>
            <person name="Kuo D.-H."/>
            <person name="Larsson T."/>
            <person name="Lv J."/>
            <person name="Arendt D."/>
            <person name="Savage R."/>
            <person name="Osoegawa K."/>
            <person name="de Jong P."/>
            <person name="Lindberg D.R."/>
            <person name="Seaver E.C."/>
            <person name="Weisblat D.A."/>
            <person name="Putnam N.H."/>
            <person name="Grigoriev I.V."/>
            <person name="Rokhsar D.S."/>
        </authorList>
    </citation>
    <scope>NUCLEOTIDE SEQUENCE</scope>
</reference>
<dbReference type="Gene3D" id="3.10.129.10">
    <property type="entry name" value="Hotdog Thioesterase"/>
    <property type="match status" value="2"/>
</dbReference>
<sequence length="326" mass="36608">LFRLTLPDDANIYGNVHGGTTLKLIEEAGIILSTRYCNYLKKDSSSKIITSMSRIESVDFMKPMKIGEVVELTAEIVYTADRSILVEVTVDAEDLFAARKHTTNKARLWYVAMNEDEDILQVPLMTYNSKEEEEEAQAKYCTLLVDPPAKEPIYDDDSIPDCLPKIPEVHSVAYSETCLSLMVGPNDVAFGKICRGGVFLKLMDECAGIVAAKHCRNNVVTACLDATNFYTHIRIGNVLTVRGKVTFTSKKSIEVEVIVSVVSPFEKQYKSIKAVDAFFTYVAIGLDGRAMEIPPLKVRTDNERMRFDAGMKRYMKRKEGRSSERK</sequence>